<evidence type="ECO:0000256" key="3">
    <source>
        <dbReference type="ARBA" id="ARBA00022840"/>
    </source>
</evidence>
<feature type="compositionally biased region" description="Low complexity" evidence="5">
    <location>
        <begin position="1"/>
        <end position="13"/>
    </location>
</feature>
<dbReference type="SMART" id="SM00382">
    <property type="entry name" value="AAA"/>
    <property type="match status" value="1"/>
</dbReference>
<feature type="coiled-coil region" evidence="4">
    <location>
        <begin position="67"/>
        <end position="94"/>
    </location>
</feature>
<reference evidence="7 8" key="1">
    <citation type="submission" date="2024-09" db="EMBL/GenBank/DDBJ databases">
        <authorList>
            <person name="Sun Q."/>
            <person name="Mori K."/>
        </authorList>
    </citation>
    <scope>NUCLEOTIDE SEQUENCE [LARGE SCALE GENOMIC DNA]</scope>
    <source>
        <strain evidence="7 8">JCM 9626</strain>
    </source>
</reference>
<evidence type="ECO:0000256" key="4">
    <source>
        <dbReference type="SAM" id="Coils"/>
    </source>
</evidence>
<keyword evidence="2" id="KW-0547">Nucleotide-binding</keyword>
<evidence type="ECO:0000259" key="6">
    <source>
        <dbReference type="PROSITE" id="PS50893"/>
    </source>
</evidence>
<dbReference type="RefSeq" id="WP_379141844.1">
    <property type="nucleotide sequence ID" value="NZ_JBHMDG010000016.1"/>
</dbReference>
<proteinExistence type="predicted"/>
<sequence length="306" mass="33125">AEQEAAAQAVTTARSDVRRQRADRQEAERLLAQRRRQGVRTAARTNMGKGAQHFWQNRSEKNAGSYRRLHDDRLESARERLDQAESRLREDRRIRIDLPATAVPRGRVVLTTHDLVLRTGAPVELDVSGPDRIAVVGPNGSGKTTLLHTVAGLLPPTSGSVRAHVPVGLLRQRLGGPGQLDDDLSVYANVRSAAPDVDPTVVRAALARFLFRGERADRPAGSLSGGERFRAALARLLLADPAPQLLLLDEPTNNLDLSSYDALVSALADYRGALLVASHDAAFLDDLSVDRTVRLGDPSTGTEVVG</sequence>
<name>A0ABV5KBV7_9ACTN</name>
<dbReference type="Pfam" id="PF00005">
    <property type="entry name" value="ABC_tran"/>
    <property type="match status" value="1"/>
</dbReference>
<evidence type="ECO:0000256" key="2">
    <source>
        <dbReference type="ARBA" id="ARBA00022741"/>
    </source>
</evidence>
<dbReference type="PROSITE" id="PS50893">
    <property type="entry name" value="ABC_TRANSPORTER_2"/>
    <property type="match status" value="1"/>
</dbReference>
<dbReference type="InterPro" id="IPR003593">
    <property type="entry name" value="AAA+_ATPase"/>
</dbReference>
<comment type="caution">
    <text evidence="7">The sequence shown here is derived from an EMBL/GenBank/DDBJ whole genome shotgun (WGS) entry which is preliminary data.</text>
</comment>
<feature type="compositionally biased region" description="Basic and acidic residues" evidence="5">
    <location>
        <begin position="15"/>
        <end position="25"/>
    </location>
</feature>
<dbReference type="InterPro" id="IPR003439">
    <property type="entry name" value="ABC_transporter-like_ATP-bd"/>
</dbReference>
<accession>A0ABV5KBV7</accession>
<protein>
    <submittedName>
        <fullName evidence="7">ATP-binding cassette domain-containing protein</fullName>
    </submittedName>
</protein>
<dbReference type="InterPro" id="IPR027417">
    <property type="entry name" value="P-loop_NTPase"/>
</dbReference>
<evidence type="ECO:0000313" key="7">
    <source>
        <dbReference type="EMBL" id="MFB9314185.1"/>
    </source>
</evidence>
<dbReference type="InterPro" id="IPR050611">
    <property type="entry name" value="ABCF"/>
</dbReference>
<keyword evidence="3 7" id="KW-0067">ATP-binding</keyword>
<dbReference type="Proteomes" id="UP001589750">
    <property type="component" value="Unassembled WGS sequence"/>
</dbReference>
<organism evidence="7 8">
    <name type="scientific">Nocardioides plantarum</name>
    <dbReference type="NCBI Taxonomy" id="29299"/>
    <lineage>
        <taxon>Bacteria</taxon>
        <taxon>Bacillati</taxon>
        <taxon>Actinomycetota</taxon>
        <taxon>Actinomycetes</taxon>
        <taxon>Propionibacteriales</taxon>
        <taxon>Nocardioidaceae</taxon>
        <taxon>Nocardioides</taxon>
    </lineage>
</organism>
<feature type="non-terminal residue" evidence="7">
    <location>
        <position position="1"/>
    </location>
</feature>
<keyword evidence="4" id="KW-0175">Coiled coil</keyword>
<dbReference type="Gene3D" id="3.40.50.300">
    <property type="entry name" value="P-loop containing nucleotide triphosphate hydrolases"/>
    <property type="match status" value="1"/>
</dbReference>
<keyword evidence="1" id="KW-0677">Repeat</keyword>
<evidence type="ECO:0000256" key="1">
    <source>
        <dbReference type="ARBA" id="ARBA00022737"/>
    </source>
</evidence>
<feature type="domain" description="ABC transporter" evidence="6">
    <location>
        <begin position="103"/>
        <end position="305"/>
    </location>
</feature>
<dbReference type="EMBL" id="JBHMDG010000016">
    <property type="protein sequence ID" value="MFB9314185.1"/>
    <property type="molecule type" value="Genomic_DNA"/>
</dbReference>
<dbReference type="PANTHER" id="PTHR19211:SF6">
    <property type="entry name" value="BLL7188 PROTEIN"/>
    <property type="match status" value="1"/>
</dbReference>
<dbReference type="GO" id="GO:0005524">
    <property type="term" value="F:ATP binding"/>
    <property type="evidence" value="ECO:0007669"/>
    <property type="project" value="UniProtKB-KW"/>
</dbReference>
<evidence type="ECO:0000313" key="8">
    <source>
        <dbReference type="Proteomes" id="UP001589750"/>
    </source>
</evidence>
<evidence type="ECO:0000256" key="5">
    <source>
        <dbReference type="SAM" id="MobiDB-lite"/>
    </source>
</evidence>
<feature type="region of interest" description="Disordered" evidence="5">
    <location>
        <begin position="1"/>
        <end position="25"/>
    </location>
</feature>
<dbReference type="PANTHER" id="PTHR19211">
    <property type="entry name" value="ATP-BINDING TRANSPORT PROTEIN-RELATED"/>
    <property type="match status" value="1"/>
</dbReference>
<gene>
    <name evidence="7" type="ORF">ACFFRI_14115</name>
</gene>
<dbReference type="SUPFAM" id="SSF52540">
    <property type="entry name" value="P-loop containing nucleoside triphosphate hydrolases"/>
    <property type="match status" value="1"/>
</dbReference>
<keyword evidence="8" id="KW-1185">Reference proteome</keyword>